<dbReference type="AlphaFoldDB" id="A0A2N6ND38"/>
<organism evidence="1 2">
    <name type="scientific">Beauveria bassiana</name>
    <name type="common">White muscardine disease fungus</name>
    <name type="synonym">Tritirachium shiotae</name>
    <dbReference type="NCBI Taxonomy" id="176275"/>
    <lineage>
        <taxon>Eukaryota</taxon>
        <taxon>Fungi</taxon>
        <taxon>Dikarya</taxon>
        <taxon>Ascomycota</taxon>
        <taxon>Pezizomycotina</taxon>
        <taxon>Sordariomycetes</taxon>
        <taxon>Hypocreomycetidae</taxon>
        <taxon>Hypocreales</taxon>
        <taxon>Cordycipitaceae</taxon>
        <taxon>Beauveria</taxon>
    </lineage>
</organism>
<sequence>MTRTTDLGVLIERYELLIAGGQAESDGLVAGKKTIDTTIWTDLIPAFTFLNIQAIIDELDGILILRGNRGWNLHNIATVVLFGAGVSDVGYLGESRAF</sequence>
<reference evidence="1 2" key="1">
    <citation type="journal article" date="2016" name="Appl. Microbiol. Biotechnol.">
        <title>Characterization of T-DNA insertion mutants with decreased virulence in the entomopathogenic fungus Beauveria bassiana JEF-007.</title>
        <authorList>
            <person name="Kim S."/>
            <person name="Lee S.J."/>
            <person name="Nai Y.S."/>
            <person name="Yu J.S."/>
            <person name="Lee M.R."/>
            <person name="Yang Y.T."/>
            <person name="Kim J.S."/>
        </authorList>
    </citation>
    <scope>NUCLEOTIDE SEQUENCE [LARGE SCALE GENOMIC DNA]</scope>
    <source>
        <strain evidence="1 2">JEF-007</strain>
    </source>
</reference>
<protein>
    <submittedName>
        <fullName evidence="1">Uncharacterized protein</fullName>
    </submittedName>
</protein>
<name>A0A2N6ND38_BEABA</name>
<gene>
    <name evidence="1" type="ORF">BM221_008544</name>
</gene>
<dbReference type="Proteomes" id="UP000235728">
    <property type="component" value="Unassembled WGS sequence"/>
</dbReference>
<accession>A0A2N6ND38</accession>
<evidence type="ECO:0000313" key="1">
    <source>
        <dbReference type="EMBL" id="PMB65188.1"/>
    </source>
</evidence>
<comment type="caution">
    <text evidence="1">The sequence shown here is derived from an EMBL/GenBank/DDBJ whole genome shotgun (WGS) entry which is preliminary data.</text>
</comment>
<dbReference type="EMBL" id="MRVG01000010">
    <property type="protein sequence ID" value="PMB65188.1"/>
    <property type="molecule type" value="Genomic_DNA"/>
</dbReference>
<proteinExistence type="predicted"/>
<evidence type="ECO:0000313" key="2">
    <source>
        <dbReference type="Proteomes" id="UP000235728"/>
    </source>
</evidence>